<feature type="transmembrane region" description="Helical" evidence="1">
    <location>
        <begin position="48"/>
        <end position="66"/>
    </location>
</feature>
<gene>
    <name evidence="2" type="primary">yyaS</name>
    <name evidence="2" type="ORF">GCM10007140_30420</name>
</gene>
<evidence type="ECO:0000256" key="1">
    <source>
        <dbReference type="SAM" id="Phobius"/>
    </source>
</evidence>
<dbReference type="AlphaFoldDB" id="A0A917ER83"/>
<reference evidence="2" key="2">
    <citation type="submission" date="2020-09" db="EMBL/GenBank/DDBJ databases">
        <authorList>
            <person name="Sun Q."/>
            <person name="Zhou Y."/>
        </authorList>
    </citation>
    <scope>NUCLEOTIDE SEQUENCE</scope>
    <source>
        <strain evidence="2">CGMCC 1.12698</strain>
    </source>
</reference>
<name>A0A917ER83_9BACI</name>
<feature type="transmembrane region" description="Helical" evidence="1">
    <location>
        <begin position="172"/>
        <end position="189"/>
    </location>
</feature>
<keyword evidence="1" id="KW-0812">Transmembrane</keyword>
<accession>A0A917ER83</accession>
<feature type="transmembrane region" description="Helical" evidence="1">
    <location>
        <begin position="7"/>
        <end position="28"/>
    </location>
</feature>
<feature type="transmembrane region" description="Helical" evidence="1">
    <location>
        <begin position="106"/>
        <end position="124"/>
    </location>
</feature>
<dbReference type="EMBL" id="BMFK01000003">
    <property type="protein sequence ID" value="GGE78803.1"/>
    <property type="molecule type" value="Genomic_DNA"/>
</dbReference>
<evidence type="ECO:0000313" key="3">
    <source>
        <dbReference type="Proteomes" id="UP000605259"/>
    </source>
</evidence>
<dbReference type="PANTHER" id="PTHR40078">
    <property type="entry name" value="INTEGRAL MEMBRANE PROTEIN-RELATED"/>
    <property type="match status" value="1"/>
</dbReference>
<dbReference type="Proteomes" id="UP000605259">
    <property type="component" value="Unassembled WGS sequence"/>
</dbReference>
<dbReference type="InterPro" id="IPR038750">
    <property type="entry name" value="YczE/YyaS-like"/>
</dbReference>
<dbReference type="PROSITE" id="PS51257">
    <property type="entry name" value="PROKAR_LIPOPROTEIN"/>
    <property type="match status" value="1"/>
</dbReference>
<dbReference type="RefSeq" id="WP_188389352.1">
    <property type="nucleotide sequence ID" value="NZ_BMFK01000003.1"/>
</dbReference>
<dbReference type="PANTHER" id="PTHR40078:SF1">
    <property type="entry name" value="INTEGRAL MEMBRANE PROTEIN"/>
    <property type="match status" value="1"/>
</dbReference>
<sequence>MKKANVLFYIIGLVFISLGACIVMKANMGAGPWDALTVGEYHAFGLSVGIWVIINGMIIMFINALLLRSRPEYVSLLTIMVTGMLMDFWLMRGLTFWSIDSLMERGVGFGIGIVMLAIGIAMYLPSQFPVNPLDKLMVALRARFGVSLGIAKIIIEVVAIVCAILLKGPIGVGTIIIACLLGPCVQFLYPRMVAFMAKVDLLFAR</sequence>
<keyword evidence="1" id="KW-0472">Membrane</keyword>
<keyword evidence="3" id="KW-1185">Reference proteome</keyword>
<comment type="caution">
    <text evidence="2">The sequence shown here is derived from an EMBL/GenBank/DDBJ whole genome shotgun (WGS) entry which is preliminary data.</text>
</comment>
<protein>
    <recommendedName>
        <fullName evidence="4">YitT family protein</fullName>
    </recommendedName>
</protein>
<reference evidence="2" key="1">
    <citation type="journal article" date="2014" name="Int. J. Syst. Evol. Microbiol.">
        <title>Complete genome sequence of Corynebacterium casei LMG S-19264T (=DSM 44701T), isolated from a smear-ripened cheese.</title>
        <authorList>
            <consortium name="US DOE Joint Genome Institute (JGI-PGF)"/>
            <person name="Walter F."/>
            <person name="Albersmeier A."/>
            <person name="Kalinowski J."/>
            <person name="Ruckert C."/>
        </authorList>
    </citation>
    <scope>NUCLEOTIDE SEQUENCE</scope>
    <source>
        <strain evidence="2">CGMCC 1.12698</strain>
    </source>
</reference>
<organism evidence="2 3">
    <name type="scientific">Priestia taiwanensis</name>
    <dbReference type="NCBI Taxonomy" id="1347902"/>
    <lineage>
        <taxon>Bacteria</taxon>
        <taxon>Bacillati</taxon>
        <taxon>Bacillota</taxon>
        <taxon>Bacilli</taxon>
        <taxon>Bacillales</taxon>
        <taxon>Bacillaceae</taxon>
        <taxon>Priestia</taxon>
    </lineage>
</organism>
<evidence type="ECO:0000313" key="2">
    <source>
        <dbReference type="EMBL" id="GGE78803.1"/>
    </source>
</evidence>
<dbReference type="Pfam" id="PF19700">
    <property type="entry name" value="DUF6198"/>
    <property type="match status" value="1"/>
</dbReference>
<proteinExistence type="predicted"/>
<feature type="transmembrane region" description="Helical" evidence="1">
    <location>
        <begin position="144"/>
        <end position="166"/>
    </location>
</feature>
<evidence type="ECO:0008006" key="4">
    <source>
        <dbReference type="Google" id="ProtNLM"/>
    </source>
</evidence>
<keyword evidence="1" id="KW-1133">Transmembrane helix</keyword>
<feature type="transmembrane region" description="Helical" evidence="1">
    <location>
        <begin position="73"/>
        <end position="91"/>
    </location>
</feature>